<accession>A6G8T3</accession>
<reference evidence="1 2" key="1">
    <citation type="submission" date="2007-06" db="EMBL/GenBank/DDBJ databases">
        <authorList>
            <person name="Shimkets L."/>
            <person name="Ferriera S."/>
            <person name="Johnson J."/>
            <person name="Kravitz S."/>
            <person name="Beeson K."/>
            <person name="Sutton G."/>
            <person name="Rogers Y.-H."/>
            <person name="Friedman R."/>
            <person name="Frazier M."/>
            <person name="Venter J.C."/>
        </authorList>
    </citation>
    <scope>NUCLEOTIDE SEQUENCE [LARGE SCALE GENOMIC DNA]</scope>
    <source>
        <strain evidence="1 2">SIR-1</strain>
    </source>
</reference>
<dbReference type="RefSeq" id="WP_006973128.1">
    <property type="nucleotide sequence ID" value="NZ_ABCS01000041.1"/>
</dbReference>
<organism evidence="1 2">
    <name type="scientific">Plesiocystis pacifica SIR-1</name>
    <dbReference type="NCBI Taxonomy" id="391625"/>
    <lineage>
        <taxon>Bacteria</taxon>
        <taxon>Pseudomonadati</taxon>
        <taxon>Myxococcota</taxon>
        <taxon>Polyangia</taxon>
        <taxon>Nannocystales</taxon>
        <taxon>Nannocystaceae</taxon>
        <taxon>Plesiocystis</taxon>
    </lineage>
</organism>
<sequence>MAGCAEPAPEQPLAELEGQCGEAGPHLVLPLDSSSAAASSAGQYGDRTLVAVWDLDPEQTGSEPPSRGARHVWSVGPCGEDPVRLEIEDGDTYWRSDIYPGQMMRCAPETGVTELFDPSGQHPPSPLFTTETCASVRAERALGVFNLRPVDDEFGVLELLPWPEDPAAGPAEPIEVIDQVRLGSLRTYDARALLRTSADELVQLTWSAGADTEPQSEVLLENVTSIRSSGPYILGESEGSVLLLNRDTQVTTDLGPGPISSYALYTDGSEGLGFIRYQESSQLTHPPVRFYTLPDLESFELGAFRASTLLSSGYVWGESPQGTVLVDVFAGTSELIYQGPMHPILRLRDDWISWLGCCDGAFSPSSLEEGPLYRSFTDGTLEVLAARATTNYRILEDDRTATLLDIDAEAWAGDLVVVDPDTHEEQLIAAGVRDFSSGPGEREVFYLVDDADRRGVWSATLAPRE</sequence>
<keyword evidence="2" id="KW-1185">Reference proteome</keyword>
<proteinExistence type="predicted"/>
<gene>
    <name evidence="1" type="ORF">PPSIR1_38801</name>
</gene>
<dbReference type="EMBL" id="ABCS01000041">
    <property type="protein sequence ID" value="EDM77743.1"/>
    <property type="molecule type" value="Genomic_DNA"/>
</dbReference>
<dbReference type="OrthoDB" id="9881236at2"/>
<name>A6G8T3_9BACT</name>
<protein>
    <submittedName>
        <fullName evidence="1">Uncharacterized protein</fullName>
    </submittedName>
</protein>
<evidence type="ECO:0000313" key="2">
    <source>
        <dbReference type="Proteomes" id="UP000005801"/>
    </source>
</evidence>
<evidence type="ECO:0000313" key="1">
    <source>
        <dbReference type="EMBL" id="EDM77743.1"/>
    </source>
</evidence>
<comment type="caution">
    <text evidence="1">The sequence shown here is derived from an EMBL/GenBank/DDBJ whole genome shotgun (WGS) entry which is preliminary data.</text>
</comment>
<dbReference type="Proteomes" id="UP000005801">
    <property type="component" value="Unassembled WGS sequence"/>
</dbReference>
<dbReference type="AlphaFoldDB" id="A6G8T3"/>